<name>A0A0F8YWP9_9ZZZZ</name>
<dbReference type="EMBL" id="LAZR01051119">
    <property type="protein sequence ID" value="KKK85852.1"/>
    <property type="molecule type" value="Genomic_DNA"/>
</dbReference>
<dbReference type="SUPFAM" id="SSF52540">
    <property type="entry name" value="P-loop containing nucleoside triphosphate hydrolases"/>
    <property type="match status" value="1"/>
</dbReference>
<dbReference type="InterPro" id="IPR050445">
    <property type="entry name" value="Bact_polysacc_biosynth/exp"/>
</dbReference>
<evidence type="ECO:0000256" key="2">
    <source>
        <dbReference type="SAM" id="Phobius"/>
    </source>
</evidence>
<evidence type="ECO:0000313" key="5">
    <source>
        <dbReference type="EMBL" id="KKK85852.1"/>
    </source>
</evidence>
<protein>
    <recommendedName>
        <fullName evidence="6">CobQ/CobB/MinD/ParA nucleotide binding domain-containing protein</fullName>
    </recommendedName>
</protein>
<evidence type="ECO:0000259" key="4">
    <source>
        <dbReference type="Pfam" id="PF13807"/>
    </source>
</evidence>
<dbReference type="Pfam" id="PF01656">
    <property type="entry name" value="CbiA"/>
    <property type="match status" value="1"/>
</dbReference>
<feature type="domain" description="Tyrosine-protein kinase G-rich" evidence="4">
    <location>
        <begin position="38"/>
        <end position="114"/>
    </location>
</feature>
<accession>A0A0F8YWP9</accession>
<dbReference type="PANTHER" id="PTHR32309:SF13">
    <property type="entry name" value="FERRIC ENTEROBACTIN TRANSPORT PROTEIN FEPE"/>
    <property type="match status" value="1"/>
</dbReference>
<evidence type="ECO:0008006" key="6">
    <source>
        <dbReference type="Google" id="ProtNLM"/>
    </source>
</evidence>
<evidence type="ECO:0000259" key="3">
    <source>
        <dbReference type="Pfam" id="PF01656"/>
    </source>
</evidence>
<evidence type="ECO:0000256" key="1">
    <source>
        <dbReference type="SAM" id="Coils"/>
    </source>
</evidence>
<feature type="domain" description="CobQ/CobB/MinD/ParA nucleotide binding" evidence="3">
    <location>
        <begin position="182"/>
        <end position="218"/>
    </location>
</feature>
<comment type="caution">
    <text evidence="5">The sequence shown here is derived from an EMBL/GenBank/DDBJ whole genome shotgun (WGS) entry which is preliminary data.</text>
</comment>
<dbReference type="InterPro" id="IPR032807">
    <property type="entry name" value="GNVR"/>
</dbReference>
<dbReference type="InterPro" id="IPR027417">
    <property type="entry name" value="P-loop_NTPase"/>
</dbReference>
<dbReference type="GO" id="GO:0005886">
    <property type="term" value="C:plasma membrane"/>
    <property type="evidence" value="ECO:0007669"/>
    <property type="project" value="TreeGrafter"/>
</dbReference>
<dbReference type="Gene3D" id="3.40.50.300">
    <property type="entry name" value="P-loop containing nucleotide triphosphate hydrolases"/>
    <property type="match status" value="1"/>
</dbReference>
<keyword evidence="2" id="KW-0812">Transmembrane</keyword>
<feature type="non-terminal residue" evidence="5">
    <location>
        <position position="1"/>
    </location>
</feature>
<dbReference type="InterPro" id="IPR002586">
    <property type="entry name" value="CobQ/CobB/MinD/ParA_Nub-bd_dom"/>
</dbReference>
<gene>
    <name evidence="5" type="ORF">LCGC14_2769100</name>
</gene>
<dbReference type="PANTHER" id="PTHR32309">
    <property type="entry name" value="TYROSINE-PROTEIN KINASE"/>
    <property type="match status" value="1"/>
</dbReference>
<dbReference type="Pfam" id="PF13807">
    <property type="entry name" value="GNVR"/>
    <property type="match status" value="1"/>
</dbReference>
<dbReference type="AlphaFoldDB" id="A0A0F8YWP9"/>
<keyword evidence="1" id="KW-0175">Coiled coil</keyword>
<feature type="coiled-coil region" evidence="1">
    <location>
        <begin position="2"/>
        <end position="29"/>
    </location>
</feature>
<keyword evidence="2" id="KW-1133">Transmembrane helix</keyword>
<organism evidence="5">
    <name type="scientific">marine sediment metagenome</name>
    <dbReference type="NCBI Taxonomy" id="412755"/>
    <lineage>
        <taxon>unclassified sequences</taxon>
        <taxon>metagenomes</taxon>
        <taxon>ecological metagenomes</taxon>
    </lineage>
</organism>
<sequence>INEKIKNQKDNLEARLTNLEMARKKSNETLESLPLKEKGLVDISRKKATTIELYDFLLQKKEELSLAYNNGTESRIVDPAKAASKPVSPKPLIVIAVAFIIGICITVFVVVYREFISDKIRSALYFSTYSELFLINEIESTKQLKDDNEIESEKHRNLLEKFRESASELGFFSKTIAKNKLLITSFKSNEGKSFVARNLAYALALSGKKVAILDLDNPNFKISNHFQLPITAEFNDTDLVDFIEGNIKTVAKNLITILNLNIAPNNLSAPNKSAKVLPQIIEYLDTKFDITIIIASATKDSADAIILDSYVDNKLFVVLKNKSSKKGIMEFKNRILKKEKSLNIILNHI</sequence>
<dbReference type="GO" id="GO:0004713">
    <property type="term" value="F:protein tyrosine kinase activity"/>
    <property type="evidence" value="ECO:0007669"/>
    <property type="project" value="TreeGrafter"/>
</dbReference>
<feature type="transmembrane region" description="Helical" evidence="2">
    <location>
        <begin position="92"/>
        <end position="112"/>
    </location>
</feature>
<keyword evidence="2" id="KW-0472">Membrane</keyword>
<reference evidence="5" key="1">
    <citation type="journal article" date="2015" name="Nature">
        <title>Complex archaea that bridge the gap between prokaryotes and eukaryotes.</title>
        <authorList>
            <person name="Spang A."/>
            <person name="Saw J.H."/>
            <person name="Jorgensen S.L."/>
            <person name="Zaremba-Niedzwiedzka K."/>
            <person name="Martijn J."/>
            <person name="Lind A.E."/>
            <person name="van Eijk R."/>
            <person name="Schleper C."/>
            <person name="Guy L."/>
            <person name="Ettema T.J."/>
        </authorList>
    </citation>
    <scope>NUCLEOTIDE SEQUENCE</scope>
</reference>
<proteinExistence type="predicted"/>